<dbReference type="Proteomes" id="UP001216907">
    <property type="component" value="Unassembled WGS sequence"/>
</dbReference>
<proteinExistence type="inferred from homology"/>
<feature type="domain" description="Radical SAM core" evidence="12">
    <location>
        <begin position="163"/>
        <end position="396"/>
    </location>
</feature>
<feature type="binding site" evidence="9">
    <location>
        <position position="90"/>
    </location>
    <ligand>
        <name>[4Fe-4S] cluster</name>
        <dbReference type="ChEBI" id="CHEBI:49883"/>
        <label>1</label>
    </ligand>
</feature>
<dbReference type="SUPFAM" id="SSF102114">
    <property type="entry name" value="Radical SAM enzymes"/>
    <property type="match status" value="1"/>
</dbReference>
<dbReference type="PANTHER" id="PTHR43020:SF2">
    <property type="entry name" value="MITOCHONDRIAL TRNA METHYLTHIOTRANSFERASE CDK5RAP1"/>
    <property type="match status" value="1"/>
</dbReference>
<evidence type="ECO:0000256" key="1">
    <source>
        <dbReference type="ARBA" id="ARBA00003234"/>
    </source>
</evidence>
<keyword evidence="2 9" id="KW-0004">4Fe-4S</keyword>
<dbReference type="CDD" id="cd01335">
    <property type="entry name" value="Radical_SAM"/>
    <property type="match status" value="1"/>
</dbReference>
<dbReference type="RefSeq" id="WP_277860065.1">
    <property type="nucleotide sequence ID" value="NZ_JARRAG010000001.1"/>
</dbReference>
<dbReference type="PROSITE" id="PS50926">
    <property type="entry name" value="TRAM"/>
    <property type="match status" value="1"/>
</dbReference>
<name>A0ABT6F8A4_9BACT</name>
<evidence type="ECO:0000256" key="2">
    <source>
        <dbReference type="ARBA" id="ARBA00022485"/>
    </source>
</evidence>
<dbReference type="NCBIfam" id="TIGR00089">
    <property type="entry name" value="MiaB/RimO family radical SAM methylthiotransferase"/>
    <property type="match status" value="1"/>
</dbReference>
<dbReference type="SFLD" id="SFLDG01082">
    <property type="entry name" value="B12-binding_domain_containing"/>
    <property type="match status" value="1"/>
</dbReference>
<keyword evidence="9" id="KW-0819">tRNA processing</keyword>
<evidence type="ECO:0000256" key="8">
    <source>
        <dbReference type="ARBA" id="ARBA00033765"/>
    </source>
</evidence>
<comment type="caution">
    <text evidence="13">The sequence shown here is derived from an EMBL/GenBank/DDBJ whole genome shotgun (WGS) entry which is preliminary data.</text>
</comment>
<evidence type="ECO:0000256" key="5">
    <source>
        <dbReference type="ARBA" id="ARBA00022723"/>
    </source>
</evidence>
<evidence type="ECO:0000313" key="13">
    <source>
        <dbReference type="EMBL" id="MDG3003716.1"/>
    </source>
</evidence>
<feature type="binding site" evidence="9">
    <location>
        <position position="56"/>
    </location>
    <ligand>
        <name>[4Fe-4S] cluster</name>
        <dbReference type="ChEBI" id="CHEBI:49883"/>
        <label>1</label>
    </ligand>
</feature>
<dbReference type="InterPro" id="IPR002792">
    <property type="entry name" value="TRAM_dom"/>
</dbReference>
<keyword evidence="5 9" id="KW-0479">Metal-binding</keyword>
<dbReference type="SFLD" id="SFLDG01061">
    <property type="entry name" value="methylthiotransferase"/>
    <property type="match status" value="1"/>
</dbReference>
<keyword evidence="3 9" id="KW-0808">Transferase</keyword>
<comment type="catalytic activity">
    <reaction evidence="9">
        <text>N(6)-dimethylallyladenosine(37) in tRNA + (sulfur carrier)-SH + AH2 + 2 S-adenosyl-L-methionine = 2-methylsulfanyl-N(6)-dimethylallyladenosine(37) in tRNA + (sulfur carrier)-H + 5'-deoxyadenosine + L-methionine + A + S-adenosyl-L-homocysteine + 2 H(+)</text>
        <dbReference type="Rhea" id="RHEA:37067"/>
        <dbReference type="Rhea" id="RHEA-COMP:10375"/>
        <dbReference type="Rhea" id="RHEA-COMP:10376"/>
        <dbReference type="Rhea" id="RHEA-COMP:14737"/>
        <dbReference type="Rhea" id="RHEA-COMP:14739"/>
        <dbReference type="ChEBI" id="CHEBI:13193"/>
        <dbReference type="ChEBI" id="CHEBI:15378"/>
        <dbReference type="ChEBI" id="CHEBI:17319"/>
        <dbReference type="ChEBI" id="CHEBI:17499"/>
        <dbReference type="ChEBI" id="CHEBI:29917"/>
        <dbReference type="ChEBI" id="CHEBI:57844"/>
        <dbReference type="ChEBI" id="CHEBI:57856"/>
        <dbReference type="ChEBI" id="CHEBI:59789"/>
        <dbReference type="ChEBI" id="CHEBI:64428"/>
        <dbReference type="ChEBI" id="CHEBI:74415"/>
        <dbReference type="ChEBI" id="CHEBI:74417"/>
        <dbReference type="EC" id="2.8.4.3"/>
    </reaction>
</comment>
<dbReference type="InterPro" id="IPR006638">
    <property type="entry name" value="Elp3/MiaA/NifB-like_rSAM"/>
</dbReference>
<evidence type="ECO:0000256" key="6">
    <source>
        <dbReference type="ARBA" id="ARBA00023004"/>
    </source>
</evidence>
<dbReference type="InterPro" id="IPR006463">
    <property type="entry name" value="MiaB_methiolase"/>
</dbReference>
<reference evidence="13 14" key="1">
    <citation type="submission" date="2023-03" db="EMBL/GenBank/DDBJ databases">
        <title>Paludisphaera mucosa sp. nov. a novel planctomycete from northern fen.</title>
        <authorList>
            <person name="Ivanova A."/>
        </authorList>
    </citation>
    <scope>NUCLEOTIDE SEQUENCE [LARGE SCALE GENOMIC DNA]</scope>
    <source>
        <strain evidence="13 14">Pla2</strain>
    </source>
</reference>
<evidence type="ECO:0000313" key="14">
    <source>
        <dbReference type="Proteomes" id="UP001216907"/>
    </source>
</evidence>
<dbReference type="InterPro" id="IPR020612">
    <property type="entry name" value="Methylthiotransferase_CS"/>
</dbReference>
<evidence type="ECO:0000256" key="4">
    <source>
        <dbReference type="ARBA" id="ARBA00022691"/>
    </source>
</evidence>
<feature type="domain" description="TRAM" evidence="10">
    <location>
        <begin position="399"/>
        <end position="470"/>
    </location>
</feature>
<dbReference type="SMART" id="SM00729">
    <property type="entry name" value="Elp3"/>
    <property type="match status" value="1"/>
</dbReference>
<evidence type="ECO:0000259" key="10">
    <source>
        <dbReference type="PROSITE" id="PS50926"/>
    </source>
</evidence>
<keyword evidence="9" id="KW-0963">Cytoplasm</keyword>
<protein>
    <recommendedName>
        <fullName evidence="8 9">tRNA-2-methylthio-N(6)-dimethylallyladenosine synthase</fullName>
        <ecNumber evidence="8 9">2.8.4.3</ecNumber>
    </recommendedName>
    <alternativeName>
        <fullName evidence="9">(Dimethylallyl)adenosine tRNA methylthiotransferase MiaB</fullName>
    </alternativeName>
    <alternativeName>
        <fullName evidence="9">tRNA-i(6)A37 methylthiotransferase</fullName>
    </alternativeName>
</protein>
<dbReference type="HAMAP" id="MF_01864">
    <property type="entry name" value="tRNA_metthiotr_MiaB"/>
    <property type="match status" value="1"/>
</dbReference>
<dbReference type="PANTHER" id="PTHR43020">
    <property type="entry name" value="CDK5 REGULATORY SUBUNIT-ASSOCIATED PROTEIN 1"/>
    <property type="match status" value="1"/>
</dbReference>
<dbReference type="PROSITE" id="PS01278">
    <property type="entry name" value="MTTASE_RADICAL"/>
    <property type="match status" value="1"/>
</dbReference>
<dbReference type="SFLD" id="SFLDS00029">
    <property type="entry name" value="Radical_SAM"/>
    <property type="match status" value="1"/>
</dbReference>
<keyword evidence="7 9" id="KW-0411">Iron-sulfur</keyword>
<feature type="binding site" evidence="9">
    <location>
        <position position="181"/>
    </location>
    <ligand>
        <name>[4Fe-4S] cluster</name>
        <dbReference type="ChEBI" id="CHEBI:49883"/>
        <label>2</label>
        <note>4Fe-4S-S-AdoMet</note>
    </ligand>
</feature>
<feature type="binding site" evidence="9">
    <location>
        <position position="20"/>
    </location>
    <ligand>
        <name>[4Fe-4S] cluster</name>
        <dbReference type="ChEBI" id="CHEBI:49883"/>
        <label>1</label>
    </ligand>
</feature>
<comment type="subcellular location">
    <subcellularLocation>
        <location evidence="9">Cytoplasm</location>
    </subcellularLocation>
</comment>
<keyword evidence="6 9" id="KW-0408">Iron</keyword>
<dbReference type="EMBL" id="JARRAG010000001">
    <property type="protein sequence ID" value="MDG3003716.1"/>
    <property type="molecule type" value="Genomic_DNA"/>
</dbReference>
<dbReference type="InterPro" id="IPR007197">
    <property type="entry name" value="rSAM"/>
</dbReference>
<evidence type="ECO:0000259" key="11">
    <source>
        <dbReference type="PROSITE" id="PS51449"/>
    </source>
</evidence>
<feature type="binding site" evidence="9">
    <location>
        <position position="177"/>
    </location>
    <ligand>
        <name>[4Fe-4S] cluster</name>
        <dbReference type="ChEBI" id="CHEBI:49883"/>
        <label>2</label>
        <note>4Fe-4S-S-AdoMet</note>
    </ligand>
</feature>
<feature type="binding site" evidence="9">
    <location>
        <position position="184"/>
    </location>
    <ligand>
        <name>[4Fe-4S] cluster</name>
        <dbReference type="ChEBI" id="CHEBI:49883"/>
        <label>2</label>
        <note>4Fe-4S-S-AdoMet</note>
    </ligand>
</feature>
<evidence type="ECO:0000256" key="9">
    <source>
        <dbReference type="HAMAP-Rule" id="MF_01864"/>
    </source>
</evidence>
<dbReference type="EC" id="2.8.4.3" evidence="8 9"/>
<dbReference type="SFLD" id="SFLDF00273">
    <property type="entry name" value="(dimethylallyl)adenosine_tRNA"/>
    <property type="match status" value="1"/>
</dbReference>
<dbReference type="PROSITE" id="PS51449">
    <property type="entry name" value="MTTASE_N"/>
    <property type="match status" value="1"/>
</dbReference>
<feature type="domain" description="MTTase N-terminal" evidence="11">
    <location>
        <begin position="11"/>
        <end position="127"/>
    </location>
</feature>
<comment type="similarity">
    <text evidence="9">Belongs to the methylthiotransferase family. MiaB subfamily.</text>
</comment>
<accession>A0ABT6F8A4</accession>
<comment type="cofactor">
    <cofactor evidence="9">
        <name>[4Fe-4S] cluster</name>
        <dbReference type="ChEBI" id="CHEBI:49883"/>
    </cofactor>
    <text evidence="9">Binds 2 [4Fe-4S] clusters. One cluster is coordinated with 3 cysteines and an exchangeable S-adenosyl-L-methionine.</text>
</comment>
<dbReference type="GO" id="GO:0035597">
    <property type="term" value="F:tRNA-2-methylthio-N(6)-dimethylallyladenosine(37) synthase activity"/>
    <property type="evidence" value="ECO:0007669"/>
    <property type="project" value="UniProtKB-EC"/>
</dbReference>
<dbReference type="Pfam" id="PF04055">
    <property type="entry name" value="Radical_SAM"/>
    <property type="match status" value="1"/>
</dbReference>
<keyword evidence="4 9" id="KW-0949">S-adenosyl-L-methionine</keyword>
<organism evidence="13 14">
    <name type="scientific">Paludisphaera mucosa</name>
    <dbReference type="NCBI Taxonomy" id="3030827"/>
    <lineage>
        <taxon>Bacteria</taxon>
        <taxon>Pseudomonadati</taxon>
        <taxon>Planctomycetota</taxon>
        <taxon>Planctomycetia</taxon>
        <taxon>Isosphaerales</taxon>
        <taxon>Isosphaeraceae</taxon>
        <taxon>Paludisphaera</taxon>
    </lineage>
</organism>
<dbReference type="Gene3D" id="3.80.30.20">
    <property type="entry name" value="tm_1862 like domain"/>
    <property type="match status" value="1"/>
</dbReference>
<comment type="subunit">
    <text evidence="9">Monomer.</text>
</comment>
<dbReference type="InterPro" id="IPR013848">
    <property type="entry name" value="Methylthiotransferase_N"/>
</dbReference>
<evidence type="ECO:0000256" key="3">
    <source>
        <dbReference type="ARBA" id="ARBA00022679"/>
    </source>
</evidence>
<sequence>MADQPTSQPPKKLYIETVGCQMNVLDSELVVARLRDDGYELTDDIDQADAILYNTCSVRQHAEDKIYSALGRIKHLKKKKPGLSVGVLGCMAQKDQTQILRRAPHVDVVVGPGQLGRVPELLLKAKAESTPQLAVSLARTAGSRDHVTSSFDSYDADREPAVRPSPFQAYLRVMMGCDKFCTYCIVPSVRGPEQSRPPDSIVAEARLLAMQGVKEITLIGQTVNSYKHREPDGRTTRLSDLLARLHDIEGVVRIKFITNFPNDMTDDLLQAVRDLPKVSRYIHVPAQSGCDMILKRMKRMYTAAFYEDMLARLRETIPGSSVSSDFIVGFCGETEESFDKTVGLLERSRFKNSFIFKYSPRAGTKADGLFADDVAEEVKRRRNQVLLELQTRISLEDNRGFLGRDLEILVEGPSRSTTRKEGWDGPDQMTGRTHCDRIVVFSGPQSLTGLTARVKIENASAVTLFGRVADAQVTGPV</sequence>
<dbReference type="InterPro" id="IPR023404">
    <property type="entry name" value="rSAM_horseshoe"/>
</dbReference>
<gene>
    <name evidence="9 13" type="primary">miaB</name>
    <name evidence="13" type="ORF">PZE19_08040</name>
</gene>
<dbReference type="InterPro" id="IPR005839">
    <property type="entry name" value="Methylthiotransferase"/>
</dbReference>
<keyword evidence="14" id="KW-1185">Reference proteome</keyword>
<dbReference type="PROSITE" id="PS51918">
    <property type="entry name" value="RADICAL_SAM"/>
    <property type="match status" value="1"/>
</dbReference>
<evidence type="ECO:0000259" key="12">
    <source>
        <dbReference type="PROSITE" id="PS51918"/>
    </source>
</evidence>
<dbReference type="InterPro" id="IPR038135">
    <property type="entry name" value="Methylthiotransferase_N_sf"/>
</dbReference>
<dbReference type="InterPro" id="IPR058240">
    <property type="entry name" value="rSAM_sf"/>
</dbReference>
<dbReference type="Pfam" id="PF00919">
    <property type="entry name" value="UPF0004"/>
    <property type="match status" value="1"/>
</dbReference>
<dbReference type="Gene3D" id="3.40.50.12160">
    <property type="entry name" value="Methylthiotransferase, N-terminal domain"/>
    <property type="match status" value="1"/>
</dbReference>
<comment type="function">
    <text evidence="1 9">Catalyzes the methylthiolation of N6-(dimethylallyl)adenosine (i(6)A), leading to the formation of 2-methylthio-N6-(dimethylallyl)adenosine (ms(2)i(6)A) at position 37 in tRNAs that read codons beginning with uridine.</text>
</comment>
<dbReference type="NCBIfam" id="TIGR01574">
    <property type="entry name" value="miaB-methiolase"/>
    <property type="match status" value="1"/>
</dbReference>
<evidence type="ECO:0000256" key="7">
    <source>
        <dbReference type="ARBA" id="ARBA00023014"/>
    </source>
</evidence>